<evidence type="ECO:0000313" key="2">
    <source>
        <dbReference type="Proteomes" id="UP000599024"/>
    </source>
</evidence>
<dbReference type="InterPro" id="IPR016886">
    <property type="entry name" value="UCP028458_glyceroPtfrase"/>
</dbReference>
<evidence type="ECO:0000313" key="1">
    <source>
        <dbReference type="EMBL" id="MBC8208534.1"/>
    </source>
</evidence>
<name>A0A8J6NAS1_9BACT</name>
<dbReference type="GO" id="GO:0047355">
    <property type="term" value="F:CDP-glycerol glycerophosphotransferase activity"/>
    <property type="evidence" value="ECO:0007669"/>
    <property type="project" value="InterPro"/>
</dbReference>
<dbReference type="GO" id="GO:0016020">
    <property type="term" value="C:membrane"/>
    <property type="evidence" value="ECO:0007669"/>
    <property type="project" value="InterPro"/>
</dbReference>
<sequence>MMRYLFFIQQLYSYSILRPLQEAIRTRGDEAAWFVQGTDELQLRADEIQLQTVTDVKKYNPAAVFAPGNWVPDFFPGIKVEVFHGLANDQTGKRGHFRIRGLFDLYCTHAPEVTHQFQELAAQHRTFTVNETGWPKLDPLFDQQVCQADQHPEFKTRLRTNKPVVLYASTFSPSLTSAPVLFDTIRHLTQNGQYHWLITLHPKTPTELVVKYRGLAGPDCTFIESNFTVLPLLKSADVMLCDTSSIALEFMLLDKPLVTFRTKMPGPHVIDTDQPQKIAPAIAQALSRPDGLLRATKKYIDALHPYRDGQSSIRILEAVDHFIQENTSATLQHKPLNFWRKMKMRRAMNHFRW</sequence>
<organism evidence="1 2">
    <name type="scientific">Candidatus Desulfatifera sulfidica</name>
    <dbReference type="NCBI Taxonomy" id="2841691"/>
    <lineage>
        <taxon>Bacteria</taxon>
        <taxon>Pseudomonadati</taxon>
        <taxon>Thermodesulfobacteriota</taxon>
        <taxon>Desulfobulbia</taxon>
        <taxon>Desulfobulbales</taxon>
        <taxon>Desulfobulbaceae</taxon>
        <taxon>Candidatus Desulfatifera</taxon>
    </lineage>
</organism>
<dbReference type="Pfam" id="PF04464">
    <property type="entry name" value="Glyphos_transf"/>
    <property type="match status" value="1"/>
</dbReference>
<dbReference type="PIRSF" id="PIRSF028458">
    <property type="entry name" value="UCP028458_glyceroPtfrase"/>
    <property type="match status" value="1"/>
</dbReference>
<dbReference type="PANTHER" id="PTHR37316:SF3">
    <property type="entry name" value="TEICHOIC ACID GLYCEROL-PHOSPHATE TRANSFERASE"/>
    <property type="match status" value="1"/>
</dbReference>
<dbReference type="AlphaFoldDB" id="A0A8J6NAS1"/>
<dbReference type="InterPro" id="IPR043148">
    <property type="entry name" value="TagF_C"/>
</dbReference>
<reference evidence="1 2" key="1">
    <citation type="submission" date="2020-08" db="EMBL/GenBank/DDBJ databases">
        <title>Bridging the membrane lipid divide: bacteria of the FCB group superphylum have the potential to synthesize archaeal ether lipids.</title>
        <authorList>
            <person name="Villanueva L."/>
            <person name="Von Meijenfeldt F.A.B."/>
            <person name="Westbye A.B."/>
            <person name="Yadav S."/>
            <person name="Hopmans E.C."/>
            <person name="Dutilh B.E."/>
            <person name="Sinninghe Damste J.S."/>
        </authorList>
    </citation>
    <scope>NUCLEOTIDE SEQUENCE [LARGE SCALE GENOMIC DNA]</scope>
    <source>
        <strain evidence="1">NIOZ-UU81</strain>
    </source>
</reference>
<protein>
    <submittedName>
        <fullName evidence="1">CDP-glycerol glycerophosphotransferase family protein</fullName>
    </submittedName>
</protein>
<dbReference type="InterPro" id="IPR007554">
    <property type="entry name" value="Glycerophosphate_synth"/>
</dbReference>
<proteinExistence type="predicted"/>
<dbReference type="PANTHER" id="PTHR37316">
    <property type="entry name" value="TEICHOIC ACID GLYCEROL-PHOSPHATE PRIMASE"/>
    <property type="match status" value="1"/>
</dbReference>
<gene>
    <name evidence="1" type="ORF">H8E79_05150</name>
</gene>
<accession>A0A8J6NAS1</accession>
<dbReference type="Proteomes" id="UP000599024">
    <property type="component" value="Unassembled WGS sequence"/>
</dbReference>
<comment type="caution">
    <text evidence="1">The sequence shown here is derived from an EMBL/GenBank/DDBJ whole genome shotgun (WGS) entry which is preliminary data.</text>
</comment>
<dbReference type="InterPro" id="IPR051612">
    <property type="entry name" value="Teichoic_Acid_Biosynth"/>
</dbReference>
<dbReference type="SUPFAM" id="SSF53756">
    <property type="entry name" value="UDP-Glycosyltransferase/glycogen phosphorylase"/>
    <property type="match status" value="1"/>
</dbReference>
<dbReference type="EMBL" id="JACNLK010000044">
    <property type="protein sequence ID" value="MBC8208534.1"/>
    <property type="molecule type" value="Genomic_DNA"/>
</dbReference>
<dbReference type="Gene3D" id="3.40.50.12580">
    <property type="match status" value="1"/>
</dbReference>